<reference evidence="1 2" key="1">
    <citation type="journal article" date="2019" name="Nat. Ecol. Evol.">
        <title>Megaphylogeny resolves global patterns of mushroom evolution.</title>
        <authorList>
            <person name="Varga T."/>
            <person name="Krizsan K."/>
            <person name="Foldi C."/>
            <person name="Dima B."/>
            <person name="Sanchez-Garcia M."/>
            <person name="Sanchez-Ramirez S."/>
            <person name="Szollosi G.J."/>
            <person name="Szarkandi J.G."/>
            <person name="Papp V."/>
            <person name="Albert L."/>
            <person name="Andreopoulos W."/>
            <person name="Angelini C."/>
            <person name="Antonin V."/>
            <person name="Barry K.W."/>
            <person name="Bougher N.L."/>
            <person name="Buchanan P."/>
            <person name="Buyck B."/>
            <person name="Bense V."/>
            <person name="Catcheside P."/>
            <person name="Chovatia M."/>
            <person name="Cooper J."/>
            <person name="Damon W."/>
            <person name="Desjardin D."/>
            <person name="Finy P."/>
            <person name="Geml J."/>
            <person name="Haridas S."/>
            <person name="Hughes K."/>
            <person name="Justo A."/>
            <person name="Karasinski D."/>
            <person name="Kautmanova I."/>
            <person name="Kiss B."/>
            <person name="Kocsube S."/>
            <person name="Kotiranta H."/>
            <person name="LaButti K.M."/>
            <person name="Lechner B.E."/>
            <person name="Liimatainen K."/>
            <person name="Lipzen A."/>
            <person name="Lukacs Z."/>
            <person name="Mihaltcheva S."/>
            <person name="Morgado L.N."/>
            <person name="Niskanen T."/>
            <person name="Noordeloos M.E."/>
            <person name="Ohm R.A."/>
            <person name="Ortiz-Santana B."/>
            <person name="Ovrebo C."/>
            <person name="Racz N."/>
            <person name="Riley R."/>
            <person name="Savchenko A."/>
            <person name="Shiryaev A."/>
            <person name="Soop K."/>
            <person name="Spirin V."/>
            <person name="Szebenyi C."/>
            <person name="Tomsovsky M."/>
            <person name="Tulloss R.E."/>
            <person name="Uehling J."/>
            <person name="Grigoriev I.V."/>
            <person name="Vagvolgyi C."/>
            <person name="Papp T."/>
            <person name="Martin F.M."/>
            <person name="Miettinen O."/>
            <person name="Hibbett D.S."/>
            <person name="Nagy L.G."/>
        </authorList>
    </citation>
    <scope>NUCLEOTIDE SEQUENCE [LARGE SCALE GENOMIC DNA]</scope>
    <source>
        <strain evidence="1 2">NL-1719</strain>
    </source>
</reference>
<keyword evidence="2" id="KW-1185">Reference proteome</keyword>
<sequence length="155" mass="17557">MDEVLAILFTGPAKPTEKDYARVALLIRRNNVIRALEWLKLNHKDYADIEISLDNMNEYPEDAPFVSVEYKHAETNKIPETQDLTNMDDEDGIESGPCPFAVHGLSGQEMVNHTAEARKSIALKHMNSKGKMLVVGHSSAMESIYHNPRLYPQMF</sequence>
<dbReference type="EMBL" id="ML208608">
    <property type="protein sequence ID" value="TFK62062.1"/>
    <property type="molecule type" value="Genomic_DNA"/>
</dbReference>
<dbReference type="Proteomes" id="UP000308600">
    <property type="component" value="Unassembled WGS sequence"/>
</dbReference>
<accession>A0ACD3AB45</accession>
<evidence type="ECO:0000313" key="2">
    <source>
        <dbReference type="Proteomes" id="UP000308600"/>
    </source>
</evidence>
<organism evidence="1 2">
    <name type="scientific">Pluteus cervinus</name>
    <dbReference type="NCBI Taxonomy" id="181527"/>
    <lineage>
        <taxon>Eukaryota</taxon>
        <taxon>Fungi</taxon>
        <taxon>Dikarya</taxon>
        <taxon>Basidiomycota</taxon>
        <taxon>Agaricomycotina</taxon>
        <taxon>Agaricomycetes</taxon>
        <taxon>Agaricomycetidae</taxon>
        <taxon>Agaricales</taxon>
        <taxon>Pluteineae</taxon>
        <taxon>Pluteaceae</taxon>
        <taxon>Pluteus</taxon>
    </lineage>
</organism>
<proteinExistence type="predicted"/>
<evidence type="ECO:0000313" key="1">
    <source>
        <dbReference type="EMBL" id="TFK62062.1"/>
    </source>
</evidence>
<name>A0ACD3AB45_9AGAR</name>
<feature type="non-terminal residue" evidence="1">
    <location>
        <position position="155"/>
    </location>
</feature>
<protein>
    <submittedName>
        <fullName evidence="1">Uncharacterized protein</fullName>
    </submittedName>
</protein>
<gene>
    <name evidence="1" type="ORF">BDN72DRAFT_736469</name>
</gene>